<dbReference type="Gene3D" id="1.10.260.40">
    <property type="entry name" value="lambda repressor-like DNA-binding domains"/>
    <property type="match status" value="1"/>
</dbReference>
<comment type="caution">
    <text evidence="3">The sequence shown here is derived from an EMBL/GenBank/DDBJ whole genome shotgun (WGS) entry which is preliminary data.</text>
</comment>
<sequence>MSEDLPTWARRIRSMREARGWTQLEAAEQMRTHSDKELPDTDHLLRRWKAWERGENKPGSFYASVIAATLGTVTASLFPPQQRATDGLELVTATGMNTLDIMSRLSASDVNEATLQAVRITVDKLCSEYARMPPQDLIREGQQWLRRLVEMQEQRLSFSQRRETLELAGWLALLVGCLEYDLGQRQAAEATRRSALSLGQEVGSSGILGWAHEMRAWFALTSGDYRGVIAAADGGEAAAGNHSVSVQLVAQKAKALARMGRNDEMLKTLEHGRVLLDQMPYPDNVENHFMVDPSKYDFYAMDCYRQVGENRLARELSEEVIRASTDFQGHERWPMRIAEAQVTLGVVAAREGNLDEAIGYGRRALEGDRKSLPSLAMHSQDLAQVLKDRYEGEPEADAYLEQLQGIQRG</sequence>
<protein>
    <submittedName>
        <fullName evidence="3">XRE family transcriptional regulator</fullName>
    </submittedName>
</protein>
<organism evidence="3 4">
    <name type="scientific">Saccharopolyspora mangrovi</name>
    <dbReference type="NCBI Taxonomy" id="3082379"/>
    <lineage>
        <taxon>Bacteria</taxon>
        <taxon>Bacillati</taxon>
        <taxon>Actinomycetota</taxon>
        <taxon>Actinomycetes</taxon>
        <taxon>Pseudonocardiales</taxon>
        <taxon>Pseudonocardiaceae</taxon>
        <taxon>Saccharopolyspora</taxon>
    </lineage>
</organism>
<feature type="domain" description="HTH cro/C1-type" evidence="2">
    <location>
        <begin position="11"/>
        <end position="77"/>
    </location>
</feature>
<feature type="repeat" description="TPR" evidence="1">
    <location>
        <begin position="338"/>
        <end position="371"/>
    </location>
</feature>
<dbReference type="PROSITE" id="PS50005">
    <property type="entry name" value="TPR"/>
    <property type="match status" value="1"/>
</dbReference>
<evidence type="ECO:0000256" key="1">
    <source>
        <dbReference type="PROSITE-ProRule" id="PRU00339"/>
    </source>
</evidence>
<dbReference type="Proteomes" id="UP001327093">
    <property type="component" value="Unassembled WGS sequence"/>
</dbReference>
<keyword evidence="4" id="KW-1185">Reference proteome</keyword>
<dbReference type="RefSeq" id="WP_324265604.1">
    <property type="nucleotide sequence ID" value="NZ_JAWLNX010000006.1"/>
</dbReference>
<keyword evidence="1" id="KW-0802">TPR repeat</keyword>
<dbReference type="CDD" id="cd00093">
    <property type="entry name" value="HTH_XRE"/>
    <property type="match status" value="1"/>
</dbReference>
<dbReference type="Gene3D" id="1.25.40.10">
    <property type="entry name" value="Tetratricopeptide repeat domain"/>
    <property type="match status" value="1"/>
</dbReference>
<evidence type="ECO:0000313" key="3">
    <source>
        <dbReference type="EMBL" id="MEB3368072.1"/>
    </source>
</evidence>
<name>A0ABU6A9D2_9PSEU</name>
<evidence type="ECO:0000313" key="4">
    <source>
        <dbReference type="Proteomes" id="UP001327093"/>
    </source>
</evidence>
<evidence type="ECO:0000259" key="2">
    <source>
        <dbReference type="SMART" id="SM00530"/>
    </source>
</evidence>
<dbReference type="InterPro" id="IPR011990">
    <property type="entry name" value="TPR-like_helical_dom_sf"/>
</dbReference>
<gene>
    <name evidence="3" type="ORF">R4I43_11715</name>
</gene>
<accession>A0ABU6A9D2</accession>
<dbReference type="InterPro" id="IPR019734">
    <property type="entry name" value="TPR_rpt"/>
</dbReference>
<reference evidence="3 4" key="1">
    <citation type="submission" date="2023-10" db="EMBL/GenBank/DDBJ databases">
        <title>Saccharopolyspora sp. nov., isolated from mangrove soil.</title>
        <authorList>
            <person name="Lu Y."/>
            <person name="Liu W."/>
        </authorList>
    </citation>
    <scope>NUCLEOTIDE SEQUENCE [LARGE SCALE GENOMIC DNA]</scope>
    <source>
        <strain evidence="3 4">S2-29</strain>
    </source>
</reference>
<proteinExistence type="predicted"/>
<dbReference type="EMBL" id="JAWLNX010000006">
    <property type="protein sequence ID" value="MEB3368072.1"/>
    <property type="molecule type" value="Genomic_DNA"/>
</dbReference>
<dbReference type="InterPro" id="IPR010982">
    <property type="entry name" value="Lambda_DNA-bd_dom_sf"/>
</dbReference>
<dbReference type="InterPro" id="IPR001387">
    <property type="entry name" value="Cro/C1-type_HTH"/>
</dbReference>
<dbReference type="SUPFAM" id="SSF48452">
    <property type="entry name" value="TPR-like"/>
    <property type="match status" value="2"/>
</dbReference>
<dbReference type="SMART" id="SM00530">
    <property type="entry name" value="HTH_XRE"/>
    <property type="match status" value="1"/>
</dbReference>